<evidence type="ECO:0000313" key="2">
    <source>
        <dbReference type="EMBL" id="MBX08187.1"/>
    </source>
</evidence>
<keyword evidence="1" id="KW-0472">Membrane</keyword>
<keyword evidence="2" id="KW-0548">Nucleotidyltransferase</keyword>
<keyword evidence="1" id="KW-1133">Transmembrane helix</keyword>
<evidence type="ECO:0000256" key="1">
    <source>
        <dbReference type="SAM" id="Phobius"/>
    </source>
</evidence>
<reference evidence="2" key="1">
    <citation type="submission" date="2018-02" db="EMBL/GenBank/DDBJ databases">
        <title>Rhizophora mucronata_Transcriptome.</title>
        <authorList>
            <person name="Meera S.P."/>
            <person name="Sreeshan A."/>
            <person name="Augustine A."/>
        </authorList>
    </citation>
    <scope>NUCLEOTIDE SEQUENCE</scope>
    <source>
        <tissue evidence="2">Leaf</tissue>
    </source>
</reference>
<proteinExistence type="predicted"/>
<feature type="transmembrane region" description="Helical" evidence="1">
    <location>
        <begin position="23"/>
        <end position="41"/>
    </location>
</feature>
<organism evidence="2">
    <name type="scientific">Rhizophora mucronata</name>
    <name type="common">Asiatic mangrove</name>
    <dbReference type="NCBI Taxonomy" id="61149"/>
    <lineage>
        <taxon>Eukaryota</taxon>
        <taxon>Viridiplantae</taxon>
        <taxon>Streptophyta</taxon>
        <taxon>Embryophyta</taxon>
        <taxon>Tracheophyta</taxon>
        <taxon>Spermatophyta</taxon>
        <taxon>Magnoliopsida</taxon>
        <taxon>eudicotyledons</taxon>
        <taxon>Gunneridae</taxon>
        <taxon>Pentapetalae</taxon>
        <taxon>rosids</taxon>
        <taxon>fabids</taxon>
        <taxon>Malpighiales</taxon>
        <taxon>Rhizophoraceae</taxon>
        <taxon>Rhizophora</taxon>
    </lineage>
</organism>
<dbReference type="AlphaFoldDB" id="A0A2P2KR68"/>
<accession>A0A2P2KR68</accession>
<dbReference type="EMBL" id="GGEC01027703">
    <property type="protein sequence ID" value="MBX08187.1"/>
    <property type="molecule type" value="Transcribed_RNA"/>
</dbReference>
<keyword evidence="1" id="KW-0812">Transmembrane</keyword>
<keyword evidence="2" id="KW-0808">Transferase</keyword>
<name>A0A2P2KR68_RHIMU</name>
<dbReference type="GO" id="GO:0016779">
    <property type="term" value="F:nucleotidyltransferase activity"/>
    <property type="evidence" value="ECO:0007669"/>
    <property type="project" value="UniProtKB-KW"/>
</dbReference>
<protein>
    <submittedName>
        <fullName evidence="2">2-C-methyl-D-erythritol 4-phosphate cytidylyltransferaseic isoform X1</fullName>
    </submittedName>
</protein>
<sequence>MLISSHEMFNFRLVFFDAMTQRWWIQTIFILTIFRTHFPLWKRK</sequence>